<name>A0A1R2C1A1_9CILI</name>
<dbReference type="CDD" id="cd07067">
    <property type="entry name" value="HP_PGM_like"/>
    <property type="match status" value="1"/>
</dbReference>
<dbReference type="AlphaFoldDB" id="A0A1R2C1A1"/>
<dbReference type="SMART" id="SM00855">
    <property type="entry name" value="PGAM"/>
    <property type="match status" value="1"/>
</dbReference>
<dbReference type="PANTHER" id="PTHR11931">
    <property type="entry name" value="PHOSPHOGLYCERATE MUTASE"/>
    <property type="match status" value="1"/>
</dbReference>
<evidence type="ECO:0000256" key="3">
    <source>
        <dbReference type="ARBA" id="ARBA00023152"/>
    </source>
</evidence>
<keyword evidence="4" id="KW-0413">Isomerase</keyword>
<keyword evidence="8" id="KW-1185">Reference proteome</keyword>
<dbReference type="Proteomes" id="UP000187209">
    <property type="component" value="Unassembled WGS sequence"/>
</dbReference>
<comment type="caution">
    <text evidence="7">The sequence shown here is derived from an EMBL/GenBank/DDBJ whole genome shotgun (WGS) entry which is preliminary data.</text>
</comment>
<feature type="site" description="Transition state stabilizer" evidence="6">
    <location>
        <position position="180"/>
    </location>
</feature>
<accession>A0A1R2C1A1</accession>
<dbReference type="InterPro" id="IPR029033">
    <property type="entry name" value="His_PPase_superfam"/>
</dbReference>
<dbReference type="Pfam" id="PF00300">
    <property type="entry name" value="His_Phos_1"/>
    <property type="match status" value="1"/>
</dbReference>
<proteinExistence type="inferred from homology"/>
<dbReference type="EMBL" id="MPUH01000329">
    <property type="protein sequence ID" value="OMJ82725.1"/>
    <property type="molecule type" value="Genomic_DNA"/>
</dbReference>
<gene>
    <name evidence="7" type="ORF">SteCoe_16489</name>
</gene>
<keyword evidence="3" id="KW-0324">Glycolysis</keyword>
<dbReference type="InterPro" id="IPR005952">
    <property type="entry name" value="Phosphogly_mut1"/>
</dbReference>
<dbReference type="GO" id="GO:0004619">
    <property type="term" value="F:phosphoglycerate mutase activity"/>
    <property type="evidence" value="ECO:0007669"/>
    <property type="project" value="UniProtKB-EC"/>
</dbReference>
<dbReference type="GO" id="GO:0006096">
    <property type="term" value="P:glycolytic process"/>
    <property type="evidence" value="ECO:0007669"/>
    <property type="project" value="UniProtKB-KW"/>
</dbReference>
<organism evidence="7 8">
    <name type="scientific">Stentor coeruleus</name>
    <dbReference type="NCBI Taxonomy" id="5963"/>
    <lineage>
        <taxon>Eukaryota</taxon>
        <taxon>Sar</taxon>
        <taxon>Alveolata</taxon>
        <taxon>Ciliophora</taxon>
        <taxon>Postciliodesmatophora</taxon>
        <taxon>Heterotrichea</taxon>
        <taxon>Heterotrichida</taxon>
        <taxon>Stentoridae</taxon>
        <taxon>Stentor</taxon>
    </lineage>
</organism>
<sequence length="240" mass="27712">MSRHATMILLCAGECMWDDEKKIAGWTDVPLSELGVNQCKEAAEYMRGIKIDVAFTSVLKRGIHTTCIVLDELDLNCVKIKKHWRLNPRHYGIMQGVLRSEAKKVENYQEIFRGLTQKFPSISTSDETHPSHDFRYCLVPYNSLPGSESLEDAKNRIIPYWYDKIAPCLLKGKNILVVTHKDTVRALRYFWNDYEGNIEDLEVASGVSRVYEFNEKLEIIDKKDLGDLDEIARRISRLKV</sequence>
<evidence type="ECO:0000256" key="6">
    <source>
        <dbReference type="PIRSR" id="PIRSR613078-3"/>
    </source>
</evidence>
<dbReference type="Gene3D" id="3.40.50.1240">
    <property type="entry name" value="Phosphoglycerate mutase-like"/>
    <property type="match status" value="1"/>
</dbReference>
<feature type="binding site" evidence="5">
    <location>
        <position position="61"/>
    </location>
    <ligand>
        <name>substrate</name>
    </ligand>
</feature>
<evidence type="ECO:0000256" key="1">
    <source>
        <dbReference type="ARBA" id="ARBA00006717"/>
    </source>
</evidence>
<dbReference type="EC" id="5.4.2.11" evidence="2"/>
<dbReference type="InterPro" id="IPR013078">
    <property type="entry name" value="His_Pase_superF_clade-1"/>
</dbReference>
<evidence type="ECO:0000313" key="7">
    <source>
        <dbReference type="EMBL" id="OMJ82725.1"/>
    </source>
</evidence>
<evidence type="ECO:0000256" key="2">
    <source>
        <dbReference type="ARBA" id="ARBA00012028"/>
    </source>
</evidence>
<evidence type="ECO:0000313" key="8">
    <source>
        <dbReference type="Proteomes" id="UP000187209"/>
    </source>
</evidence>
<dbReference type="PIRSF" id="PIRSF000709">
    <property type="entry name" value="6PFK_2-Ptase"/>
    <property type="match status" value="1"/>
</dbReference>
<dbReference type="OrthoDB" id="354304at2759"/>
<protein>
    <recommendedName>
        <fullName evidence="2">phosphoglycerate mutase (2,3-diphosphoglycerate-dependent)</fullName>
        <ecNumber evidence="2">5.4.2.11</ecNumber>
    </recommendedName>
</protein>
<dbReference type="SUPFAM" id="SSF53254">
    <property type="entry name" value="Phosphoglycerate mutase-like"/>
    <property type="match status" value="1"/>
</dbReference>
<evidence type="ECO:0000256" key="5">
    <source>
        <dbReference type="PIRSR" id="PIRSR613078-2"/>
    </source>
</evidence>
<reference evidence="7 8" key="1">
    <citation type="submission" date="2016-11" db="EMBL/GenBank/DDBJ databases">
        <title>The macronuclear genome of Stentor coeruleus: a giant cell with tiny introns.</title>
        <authorList>
            <person name="Slabodnick M."/>
            <person name="Ruby J.G."/>
            <person name="Reiff S.B."/>
            <person name="Swart E.C."/>
            <person name="Gosai S."/>
            <person name="Prabakaran S."/>
            <person name="Witkowska E."/>
            <person name="Larue G.E."/>
            <person name="Fisher S."/>
            <person name="Freeman R.M."/>
            <person name="Gunawardena J."/>
            <person name="Chu W."/>
            <person name="Stover N.A."/>
            <person name="Gregory B.D."/>
            <person name="Nowacki M."/>
            <person name="Derisi J."/>
            <person name="Roy S.W."/>
            <person name="Marshall W.F."/>
            <person name="Sood P."/>
        </authorList>
    </citation>
    <scope>NUCLEOTIDE SEQUENCE [LARGE SCALE GENOMIC DNA]</scope>
    <source>
        <strain evidence="7">WM001</strain>
    </source>
</reference>
<comment type="similarity">
    <text evidence="1">Belongs to the phosphoglycerate mutase family. BPG-dependent PGAM subfamily.</text>
</comment>
<dbReference type="NCBIfam" id="TIGR01258">
    <property type="entry name" value="pgm_1"/>
    <property type="match status" value="1"/>
</dbReference>
<evidence type="ECO:0000256" key="4">
    <source>
        <dbReference type="ARBA" id="ARBA00023235"/>
    </source>
</evidence>